<accession>A0A0S4IUN4</accession>
<reference evidence="3" key="1">
    <citation type="submission" date="2015-09" db="EMBL/GenBank/DDBJ databases">
        <authorList>
            <consortium name="Pathogen Informatics"/>
        </authorList>
    </citation>
    <scope>NUCLEOTIDE SEQUENCE [LARGE SCALE GENOMIC DNA]</scope>
    <source>
        <strain evidence="3">Lake Konstanz</strain>
    </source>
</reference>
<organism evidence="2 3">
    <name type="scientific">Bodo saltans</name>
    <name type="common">Flagellated protozoan</name>
    <dbReference type="NCBI Taxonomy" id="75058"/>
    <lineage>
        <taxon>Eukaryota</taxon>
        <taxon>Discoba</taxon>
        <taxon>Euglenozoa</taxon>
        <taxon>Kinetoplastea</taxon>
        <taxon>Metakinetoplastina</taxon>
        <taxon>Eubodonida</taxon>
        <taxon>Bodonidae</taxon>
        <taxon>Bodo</taxon>
    </lineage>
</organism>
<gene>
    <name evidence="2" type="ORF">BSAL_04210</name>
</gene>
<keyword evidence="3" id="KW-1185">Reference proteome</keyword>
<sequence length="344" mass="37669">MRAATVTEGEAPRIRRHKAARGDTVGSKRKPPSLVEPEQHTTTEAPRIDDSIEGAQLVVGCDLVWVRKPPAETDSLIAQWSPCRLCVLQTPHSTLSPLDAYDSVDLRREFDAFGCTVGFDACLAADWITRTRVIMKSVMIVEEQRQQGKTSPPPSLSPSSVERYQSSHDWSSLLDGYQSSHDWSSLLDAIAATDDYDDITSDNIGLSPSTAAVVRELPVLELYFDAHPVSHARALDWYMKHHENEAHRSLSRADDGDEEGVGSILSDGGSWLRVAMMEACAFHRPLELSVLAPTSASSSSSSSWAQGGDTDASLQWALDVARAVLPFLPEATVLDDSEQYQSSF</sequence>
<dbReference type="VEuPathDB" id="TriTrypDB:BSAL_04210"/>
<evidence type="ECO:0000313" key="3">
    <source>
        <dbReference type="Proteomes" id="UP000051952"/>
    </source>
</evidence>
<name>A0A0S4IUN4_BODSA</name>
<evidence type="ECO:0000313" key="2">
    <source>
        <dbReference type="EMBL" id="CUF95290.1"/>
    </source>
</evidence>
<feature type="region of interest" description="Disordered" evidence="1">
    <location>
        <begin position="1"/>
        <end position="44"/>
    </location>
</feature>
<protein>
    <submittedName>
        <fullName evidence="2">Uncharacterized protein</fullName>
    </submittedName>
</protein>
<proteinExistence type="predicted"/>
<dbReference type="AlphaFoldDB" id="A0A0S4IUN4"/>
<evidence type="ECO:0000256" key="1">
    <source>
        <dbReference type="SAM" id="MobiDB-lite"/>
    </source>
</evidence>
<feature type="region of interest" description="Disordered" evidence="1">
    <location>
        <begin position="143"/>
        <end position="162"/>
    </location>
</feature>
<dbReference type="Proteomes" id="UP000051952">
    <property type="component" value="Unassembled WGS sequence"/>
</dbReference>
<dbReference type="EMBL" id="CYKH01000459">
    <property type="protein sequence ID" value="CUF95290.1"/>
    <property type="molecule type" value="Genomic_DNA"/>
</dbReference>